<dbReference type="InterPro" id="IPR050951">
    <property type="entry name" value="Retrovirus_Pol_polyprotein"/>
</dbReference>
<reference evidence="1" key="1">
    <citation type="journal article" date="2014" name="PLoS ONE">
        <title>Transcriptome-Based Identification of ABC Transporters in the Western Tarnished Plant Bug Lygus hesperus.</title>
        <authorList>
            <person name="Hull J.J."/>
            <person name="Chaney K."/>
            <person name="Geib S.M."/>
            <person name="Fabrick J.A."/>
            <person name="Brent C.S."/>
            <person name="Walsh D."/>
            <person name="Lavine L.C."/>
        </authorList>
    </citation>
    <scope>NUCLEOTIDE SEQUENCE</scope>
</reference>
<gene>
    <name evidence="1" type="ORF">CM83_2060</name>
</gene>
<organism evidence="1">
    <name type="scientific">Lygus hesperus</name>
    <name type="common">Western plant bug</name>
    <dbReference type="NCBI Taxonomy" id="30085"/>
    <lineage>
        <taxon>Eukaryota</taxon>
        <taxon>Metazoa</taxon>
        <taxon>Ecdysozoa</taxon>
        <taxon>Arthropoda</taxon>
        <taxon>Hexapoda</taxon>
        <taxon>Insecta</taxon>
        <taxon>Pterygota</taxon>
        <taxon>Neoptera</taxon>
        <taxon>Paraneoptera</taxon>
        <taxon>Hemiptera</taxon>
        <taxon>Heteroptera</taxon>
        <taxon>Panheteroptera</taxon>
        <taxon>Cimicomorpha</taxon>
        <taxon>Miridae</taxon>
        <taxon>Mirini</taxon>
        <taxon>Lygus</taxon>
    </lineage>
</organism>
<dbReference type="SUPFAM" id="SSF57756">
    <property type="entry name" value="Retrovirus zinc finger-like domains"/>
    <property type="match status" value="1"/>
</dbReference>
<dbReference type="InterPro" id="IPR036875">
    <property type="entry name" value="Znf_CCHC_sf"/>
</dbReference>
<dbReference type="InterPro" id="IPR043502">
    <property type="entry name" value="DNA/RNA_pol_sf"/>
</dbReference>
<evidence type="ECO:0000313" key="1">
    <source>
        <dbReference type="EMBL" id="JAG16247.1"/>
    </source>
</evidence>
<reference evidence="1" key="2">
    <citation type="submission" date="2014-07" db="EMBL/GenBank/DDBJ databases">
        <authorList>
            <person name="Hull J."/>
        </authorList>
    </citation>
    <scope>NUCLEOTIDE SEQUENCE</scope>
</reference>
<protein>
    <submittedName>
        <fullName evidence="1">Uncharacterized protein K02A2.6</fullName>
    </submittedName>
</protein>
<sequence length="365" mass="40829">KPCSSTSKPSTSRQVTKSKHCNVKCVHCGRKNHPSEKCRYKDLPCHLCKVVGHLAYVCPQKKNVSKTKYLQEIESTDYSDSDDDIGIVDSFFHVQVTKDECSNKTENVQKKSISPFKVSLKIKDCSENFEIDTGSLNNIISYDFYVKHFGNIPLETVDTIFSDYVGNMIRPSGKVDGKVIYENLSYVIPFLVVPNGGPPLIGRIGFKILKLSLNTNNEFNFVKTDFDISKLKCSEEIKGILGKFPDVFSSGLGTYTKGVVKLRIKEGSEPKFFKPRSLPLALKEKVELELDRLVSLGVLKPVDHSAWATPIVPVLKADGNVRICGDFKVTINPVLEGTENPLPRIDHIYAALGNSKYFTKIDLRE</sequence>
<dbReference type="GO" id="GO:0008270">
    <property type="term" value="F:zinc ion binding"/>
    <property type="evidence" value="ECO:0007669"/>
    <property type="project" value="InterPro"/>
</dbReference>
<dbReference type="EMBL" id="GBHO01027357">
    <property type="protein sequence ID" value="JAG16247.1"/>
    <property type="molecule type" value="Transcribed_RNA"/>
</dbReference>
<dbReference type="SUPFAM" id="SSF56672">
    <property type="entry name" value="DNA/RNA polymerases"/>
    <property type="match status" value="1"/>
</dbReference>
<name>A0A0A9X694_LYGHE</name>
<dbReference type="PANTHER" id="PTHR37984">
    <property type="entry name" value="PROTEIN CBG26694"/>
    <property type="match status" value="1"/>
</dbReference>
<dbReference type="Gene3D" id="4.10.60.10">
    <property type="entry name" value="Zinc finger, CCHC-type"/>
    <property type="match status" value="1"/>
</dbReference>
<feature type="non-terminal residue" evidence="1">
    <location>
        <position position="365"/>
    </location>
</feature>
<dbReference type="Gene3D" id="3.10.10.10">
    <property type="entry name" value="HIV Type 1 Reverse Transcriptase, subunit A, domain 1"/>
    <property type="match status" value="1"/>
</dbReference>
<dbReference type="PANTHER" id="PTHR37984:SF13">
    <property type="entry name" value="RIBONUCLEASE H"/>
    <property type="match status" value="1"/>
</dbReference>
<dbReference type="Gene3D" id="3.30.70.270">
    <property type="match status" value="1"/>
</dbReference>
<dbReference type="InterPro" id="IPR043128">
    <property type="entry name" value="Rev_trsase/Diguanyl_cyclase"/>
</dbReference>
<dbReference type="GO" id="GO:0071897">
    <property type="term" value="P:DNA biosynthetic process"/>
    <property type="evidence" value="ECO:0007669"/>
    <property type="project" value="UniProtKB-ARBA"/>
</dbReference>
<feature type="non-terminal residue" evidence="1">
    <location>
        <position position="1"/>
    </location>
</feature>
<proteinExistence type="predicted"/>
<accession>A0A0A9X694</accession>
<dbReference type="GO" id="GO:0003676">
    <property type="term" value="F:nucleic acid binding"/>
    <property type="evidence" value="ECO:0007669"/>
    <property type="project" value="InterPro"/>
</dbReference>
<dbReference type="AlphaFoldDB" id="A0A0A9X694"/>